<dbReference type="Proteomes" id="UP000222163">
    <property type="component" value="Unassembled WGS sequence"/>
</dbReference>
<dbReference type="RefSeq" id="WP_099214209.1">
    <property type="nucleotide sequence ID" value="NZ_JAUYVU010000002.1"/>
</dbReference>
<organism evidence="2 3">
    <name type="scientific">Tenacibaculum discolor</name>
    <dbReference type="NCBI Taxonomy" id="361581"/>
    <lineage>
        <taxon>Bacteria</taxon>
        <taxon>Pseudomonadati</taxon>
        <taxon>Bacteroidota</taxon>
        <taxon>Flavobacteriia</taxon>
        <taxon>Flavobacteriales</taxon>
        <taxon>Flavobacteriaceae</taxon>
        <taxon>Tenacibaculum</taxon>
    </lineage>
</organism>
<evidence type="ECO:0000313" key="3">
    <source>
        <dbReference type="Proteomes" id="UP000222163"/>
    </source>
</evidence>
<name>A0A2G1BWJ4_9FLAO</name>
<comment type="caution">
    <text evidence="2">The sequence shown here is derived from an EMBL/GenBank/DDBJ whole genome shotgun (WGS) entry which is preliminary data.</text>
</comment>
<evidence type="ECO:0000313" key="4">
    <source>
        <dbReference type="Proteomes" id="UP001242342"/>
    </source>
</evidence>
<proteinExistence type="predicted"/>
<dbReference type="InterPro" id="IPR011652">
    <property type="entry name" value="MORN_2"/>
</dbReference>
<reference evidence="2" key="2">
    <citation type="submission" date="2017-10" db="EMBL/GenBank/DDBJ databases">
        <authorList>
            <person name="Enke T.N."/>
            <person name="Cordero O.X."/>
        </authorList>
    </citation>
    <scope>NUCLEOTIDE SEQUENCE</scope>
    <source>
        <strain evidence="2">4G03</strain>
    </source>
</reference>
<dbReference type="AlphaFoldDB" id="A0A2G1BWJ4"/>
<dbReference type="EMBL" id="JAUYVU010000002">
    <property type="protein sequence ID" value="MDP2540423.1"/>
    <property type="molecule type" value="Genomic_DNA"/>
</dbReference>
<accession>A0A2G1BWJ4</accession>
<dbReference type="Gene3D" id="3.90.930.1">
    <property type="match status" value="2"/>
</dbReference>
<reference evidence="1 4" key="3">
    <citation type="submission" date="2023-07" db="EMBL/GenBank/DDBJ databases">
        <title>Genome content predicts the carbon catabolic preferences of heterotrophic bacteria.</title>
        <authorList>
            <person name="Gralka M."/>
        </authorList>
    </citation>
    <scope>NUCLEOTIDE SEQUENCE [LARGE SCALE GENOMIC DNA]</scope>
    <source>
        <strain evidence="1 4">4G03</strain>
    </source>
</reference>
<protein>
    <recommendedName>
        <fullName evidence="5">Toxin-antitoxin system YwqK family antitoxin</fullName>
    </recommendedName>
</protein>
<gene>
    <name evidence="2" type="ORF">CSC81_02540</name>
    <name evidence="1" type="ORF">Q8W23_02935</name>
</gene>
<dbReference type="SUPFAM" id="SSF82185">
    <property type="entry name" value="Histone H3 K4-specific methyltransferase SET7/9 N-terminal domain"/>
    <property type="match status" value="2"/>
</dbReference>
<evidence type="ECO:0000313" key="1">
    <source>
        <dbReference type="EMBL" id="MDP2540423.1"/>
    </source>
</evidence>
<dbReference type="Pfam" id="PF07661">
    <property type="entry name" value="MORN_2"/>
    <property type="match status" value="7"/>
</dbReference>
<dbReference type="Proteomes" id="UP001242342">
    <property type="component" value="Unassembled WGS sequence"/>
</dbReference>
<dbReference type="EMBL" id="PDUU01000003">
    <property type="protein sequence ID" value="PHN98386.1"/>
    <property type="molecule type" value="Genomic_DNA"/>
</dbReference>
<sequence length="358" mass="42566">MKIRYLLLLFVIFSSCKDDVYNEKYRNENYVFYQEDDKAGKWKKINPKLEIKLPKSHSTYFFPNGNRYAELEVLDSFPNRIIKYFNKQDELIRTVTYKSDSMVNKVFENGYYKGYHSNLGLLQSEGLIENHLYQGKWKFYHKDGKTIKQIVEYVNDTLHGMREDYWENGNLKSTVNIIKGKHNGESLHYYENGNLKERNNQKNGVFYGSMIKYYKNKNVESERKYWNDKLIDSCKTYYENGQLRLLQFFDLDTISMKKSGMQINYYPNGKIEAELVYEENIANIKRYYESGELEEISTKKNNQHHGQVTVYYKNGNKKIEGIAKNGYYDGKFKFFNKSGELEKTVNYNLGEALDSIMY</sequence>
<keyword evidence="4" id="KW-1185">Reference proteome</keyword>
<reference evidence="2 3" key="1">
    <citation type="journal article" date="2016" name="Nat. Commun.">
        <title>Microbial interactions lead to rapid micro-scale successions on model marine particles.</title>
        <authorList>
            <person name="Datta M.S."/>
            <person name="Sliwerska E."/>
            <person name="Gore J."/>
            <person name="Polz M.F."/>
            <person name="Cordero O.X."/>
        </authorList>
    </citation>
    <scope>NUCLEOTIDE SEQUENCE [LARGE SCALE GENOMIC DNA]</scope>
    <source>
        <strain evidence="2 3">4G03</strain>
    </source>
</reference>
<evidence type="ECO:0008006" key="5">
    <source>
        <dbReference type="Google" id="ProtNLM"/>
    </source>
</evidence>
<dbReference type="Gene3D" id="2.20.110.10">
    <property type="entry name" value="Histone H3 K4-specific methyltransferase SET7/9 N-terminal domain"/>
    <property type="match status" value="1"/>
</dbReference>
<dbReference type="PROSITE" id="PS51257">
    <property type="entry name" value="PROKAR_LIPOPROTEIN"/>
    <property type="match status" value="1"/>
</dbReference>
<evidence type="ECO:0000313" key="2">
    <source>
        <dbReference type="EMBL" id="PHN98386.1"/>
    </source>
</evidence>